<gene>
    <name evidence="2" type="ORF">M9Y10_000797</name>
</gene>
<dbReference type="SUPFAM" id="SSF57184">
    <property type="entry name" value="Growth factor receptor domain"/>
    <property type="match status" value="1"/>
</dbReference>
<organism evidence="2 3">
    <name type="scientific">Tritrichomonas musculus</name>
    <dbReference type="NCBI Taxonomy" id="1915356"/>
    <lineage>
        <taxon>Eukaryota</taxon>
        <taxon>Metamonada</taxon>
        <taxon>Parabasalia</taxon>
        <taxon>Tritrichomonadida</taxon>
        <taxon>Tritrichomonadidae</taxon>
        <taxon>Tritrichomonas</taxon>
    </lineage>
</organism>
<evidence type="ECO:0000256" key="1">
    <source>
        <dbReference type="SAM" id="Phobius"/>
    </source>
</evidence>
<dbReference type="Proteomes" id="UP001470230">
    <property type="component" value="Unassembled WGS sequence"/>
</dbReference>
<protein>
    <submittedName>
        <fullName evidence="2">Uncharacterized protein</fullName>
    </submittedName>
</protein>
<dbReference type="EMBL" id="JAPFFF010000001">
    <property type="protein sequence ID" value="KAK8898506.1"/>
    <property type="molecule type" value="Genomic_DNA"/>
</dbReference>
<evidence type="ECO:0000313" key="3">
    <source>
        <dbReference type="Proteomes" id="UP001470230"/>
    </source>
</evidence>
<sequence length="474" mass="53351">MDHKKCTICDDGYGLVVETGLCAKCNDENCDSCLFDFKECMKCKDNYHFDTAVNSPHYNKCVPFNVPCSVRECQRCIYNLKNKCAQCNYGYQLGRDGECQKQLHEIEMPKIDAIYTTINNSDIINGTCELNVSKYDIQSEKLLVFQINDTNILSEIIIDNSKNQSFAIEVGQGVSQLTIKPKNNGSFTLIQSNKGAPLTINLNNRSFASILDAKGELTIKCIDCSSSLNLNQIKISSEKLELVPKTSLNIDTLNFNGAQKLIVQSNDSEKVRIKTVKVEQKTAAKIVNSSIFGKIIFGLSSSLEINEFVDLSNSLIDLPFNPSQIQGLYDKAPINGILNTKPRLIIISDRGVNRLLSNNKYLIAESTEEFDCEKWKVIINNEADKSNMNQYFCTKNETGIYGNVVYRLYGIEGDQKKDKKLVIITIVVVCCIIIVIALIVFIVVYFLVIKKRKATKIEDDTQQELQDPEVPNFY</sequence>
<keyword evidence="1" id="KW-0472">Membrane</keyword>
<proteinExistence type="predicted"/>
<reference evidence="2 3" key="1">
    <citation type="submission" date="2024-04" db="EMBL/GenBank/DDBJ databases">
        <title>Tritrichomonas musculus Genome.</title>
        <authorList>
            <person name="Alves-Ferreira E."/>
            <person name="Grigg M."/>
            <person name="Lorenzi H."/>
            <person name="Galac M."/>
        </authorList>
    </citation>
    <scope>NUCLEOTIDE SEQUENCE [LARGE SCALE GENOMIC DNA]</scope>
    <source>
        <strain evidence="2 3">EAF2021</strain>
    </source>
</reference>
<comment type="caution">
    <text evidence="2">The sequence shown here is derived from an EMBL/GenBank/DDBJ whole genome shotgun (WGS) entry which is preliminary data.</text>
</comment>
<dbReference type="InterPro" id="IPR009030">
    <property type="entry name" value="Growth_fac_rcpt_cys_sf"/>
</dbReference>
<name>A0ABR2L663_9EUKA</name>
<keyword evidence="3" id="KW-1185">Reference proteome</keyword>
<accession>A0ABR2L663</accession>
<evidence type="ECO:0000313" key="2">
    <source>
        <dbReference type="EMBL" id="KAK8898506.1"/>
    </source>
</evidence>
<keyword evidence="1" id="KW-0812">Transmembrane</keyword>
<keyword evidence="1" id="KW-1133">Transmembrane helix</keyword>
<feature type="transmembrane region" description="Helical" evidence="1">
    <location>
        <begin position="421"/>
        <end position="448"/>
    </location>
</feature>